<dbReference type="OMA" id="EWILCAF"/>
<dbReference type="VEuPathDB" id="FungiDB:HMPREF1544_11784"/>
<keyword evidence="1" id="KW-0694">RNA-binding</keyword>
<evidence type="ECO:0008006" key="5">
    <source>
        <dbReference type="Google" id="ProtNLM"/>
    </source>
</evidence>
<gene>
    <name evidence="3" type="ORF">HMPREF1544_11784</name>
</gene>
<evidence type="ECO:0000313" key="3">
    <source>
        <dbReference type="EMBL" id="EPB81491.1"/>
    </source>
</evidence>
<keyword evidence="1" id="KW-0396">Initiation factor</keyword>
<evidence type="ECO:0000256" key="1">
    <source>
        <dbReference type="RuleBase" id="RU004374"/>
    </source>
</evidence>
<dbReference type="InterPro" id="IPR001040">
    <property type="entry name" value="TIF_eIF_4E"/>
</dbReference>
<keyword evidence="1" id="KW-0648">Protein biosynthesis</keyword>
<dbReference type="GO" id="GO:0000340">
    <property type="term" value="F:RNA 7-methylguanosine cap binding"/>
    <property type="evidence" value="ECO:0007669"/>
    <property type="project" value="TreeGrafter"/>
</dbReference>
<dbReference type="AlphaFoldDB" id="S2IV20"/>
<keyword evidence="4" id="KW-1185">Reference proteome</keyword>
<feature type="compositionally biased region" description="Basic and acidic residues" evidence="2">
    <location>
        <begin position="260"/>
        <end position="272"/>
    </location>
</feature>
<evidence type="ECO:0000256" key="2">
    <source>
        <dbReference type="SAM" id="MobiDB-lite"/>
    </source>
</evidence>
<evidence type="ECO:0000313" key="4">
    <source>
        <dbReference type="Proteomes" id="UP000014254"/>
    </source>
</evidence>
<dbReference type="PANTHER" id="PTHR11960">
    <property type="entry name" value="EUKARYOTIC TRANSLATION INITIATION FACTOR 4E RELATED"/>
    <property type="match status" value="1"/>
</dbReference>
<dbReference type="GO" id="GO:0003743">
    <property type="term" value="F:translation initiation factor activity"/>
    <property type="evidence" value="ECO:0007669"/>
    <property type="project" value="UniProtKB-KW"/>
</dbReference>
<proteinExistence type="inferred from homology"/>
<dbReference type="eggNOG" id="KOG1670">
    <property type="taxonomic scope" value="Eukaryota"/>
</dbReference>
<sequence length="515" mass="58694">MSASHHALVKINQNNRFDRRSTEQFHSEQSIFHQHRNQNKLLIHIPALSPKSHHYPSLFLSATSTKKQLKISKALLETTSKTPLNAGLDNVLFISTLDSYWTRTTSYRMKRHTSSGSGTQNSDNAINASTLTTRRYSHPDTNRAPVSTKPMMEYPSVPCSASSSSSSSNRTQTNYDMRRLSFQSDAASTELIRRFSSESTASSLSSISSFILESHNKLHQQHQKQQKVQEISNDAQTSHPVALAQSNLIQAAEAAAPTVDAEKKPLDRDPGHACETMHSPSKEMQQIQGTSIKEEEEEEKEEQQLPIWADPIKVKENPTRFQYTKSYLKQRDMLNDRSLPLVKPCVFHFSDTSSRATTQSKRTEQYISTVKPVFECESVWEFAARWRTFKEKCNKKPSQLSANQNIFCFIKGVEPMWEDPVNKDGGRFFVTVYDTRHLDELFEWILCAFVGGNFVDDGVVGVAVSKRFRGDRIEFWFDKSADESKIPKFKNKLYELLASSCHDEIKAGRYKKHFG</sequence>
<reference evidence="4" key="1">
    <citation type="submission" date="2013-05" db="EMBL/GenBank/DDBJ databases">
        <title>The Genome sequence of Mucor circinelloides f. circinelloides 1006PhL.</title>
        <authorList>
            <consortium name="The Broad Institute Genomics Platform"/>
            <person name="Cuomo C."/>
            <person name="Earl A."/>
            <person name="Findley K."/>
            <person name="Lee S.C."/>
            <person name="Walker B."/>
            <person name="Young S."/>
            <person name="Zeng Q."/>
            <person name="Gargeya S."/>
            <person name="Fitzgerald M."/>
            <person name="Haas B."/>
            <person name="Abouelleil A."/>
            <person name="Allen A.W."/>
            <person name="Alvarado L."/>
            <person name="Arachchi H.M."/>
            <person name="Berlin A.M."/>
            <person name="Chapman S.B."/>
            <person name="Gainer-Dewar J."/>
            <person name="Goldberg J."/>
            <person name="Griggs A."/>
            <person name="Gujja S."/>
            <person name="Hansen M."/>
            <person name="Howarth C."/>
            <person name="Imamovic A."/>
            <person name="Ireland A."/>
            <person name="Larimer J."/>
            <person name="McCowan C."/>
            <person name="Murphy C."/>
            <person name="Pearson M."/>
            <person name="Poon T.W."/>
            <person name="Priest M."/>
            <person name="Roberts A."/>
            <person name="Saif S."/>
            <person name="Shea T."/>
            <person name="Sisk P."/>
            <person name="Sykes S."/>
            <person name="Wortman J."/>
            <person name="Nusbaum C."/>
            <person name="Birren B."/>
        </authorList>
    </citation>
    <scope>NUCLEOTIDE SEQUENCE [LARGE SCALE GENOMIC DNA]</scope>
    <source>
        <strain evidence="4">1006PhL</strain>
    </source>
</reference>
<feature type="compositionally biased region" description="Polar residues" evidence="2">
    <location>
        <begin position="114"/>
        <end position="134"/>
    </location>
</feature>
<dbReference type="InterPro" id="IPR023398">
    <property type="entry name" value="TIF_eIF4e-like"/>
</dbReference>
<name>S2IV20_MUCC1</name>
<dbReference type="PANTHER" id="PTHR11960:SF71">
    <property type="entry name" value="TRANSLATION INITIATION FACTOR 4E"/>
    <property type="match status" value="1"/>
</dbReference>
<dbReference type="SUPFAM" id="SSF55418">
    <property type="entry name" value="eIF4e-like"/>
    <property type="match status" value="1"/>
</dbReference>
<dbReference type="Pfam" id="PF01652">
    <property type="entry name" value="IF4E"/>
    <property type="match status" value="1"/>
</dbReference>
<dbReference type="STRING" id="1220926.S2IV20"/>
<feature type="region of interest" description="Disordered" evidence="2">
    <location>
        <begin position="111"/>
        <end position="174"/>
    </location>
</feature>
<accession>S2IV20</accession>
<dbReference type="Gene3D" id="3.30.760.10">
    <property type="entry name" value="RNA Cap, Translation Initiation Factor Eif4e"/>
    <property type="match status" value="1"/>
</dbReference>
<dbReference type="Proteomes" id="UP000014254">
    <property type="component" value="Unassembled WGS sequence"/>
</dbReference>
<comment type="similarity">
    <text evidence="1">Belongs to the eukaryotic initiation factor 4E family.</text>
</comment>
<dbReference type="OrthoDB" id="17977at2759"/>
<feature type="compositionally biased region" description="Polar residues" evidence="2">
    <location>
        <begin position="278"/>
        <end position="291"/>
    </location>
</feature>
<dbReference type="InParanoid" id="S2IV20"/>
<dbReference type="EMBL" id="KE124170">
    <property type="protein sequence ID" value="EPB81491.1"/>
    <property type="molecule type" value="Genomic_DNA"/>
</dbReference>
<organism evidence="3 4">
    <name type="scientific">Mucor circinelloides f. circinelloides (strain 1006PhL)</name>
    <name type="common">Mucormycosis agent</name>
    <name type="synonym">Calyptromyces circinelloides</name>
    <dbReference type="NCBI Taxonomy" id="1220926"/>
    <lineage>
        <taxon>Eukaryota</taxon>
        <taxon>Fungi</taxon>
        <taxon>Fungi incertae sedis</taxon>
        <taxon>Mucoromycota</taxon>
        <taxon>Mucoromycotina</taxon>
        <taxon>Mucoromycetes</taxon>
        <taxon>Mucorales</taxon>
        <taxon>Mucorineae</taxon>
        <taxon>Mucoraceae</taxon>
        <taxon>Mucor</taxon>
    </lineage>
</organism>
<protein>
    <recommendedName>
        <fullName evidence="5">Translation initiation factor 4E</fullName>
    </recommendedName>
</protein>
<feature type="region of interest" description="Disordered" evidence="2">
    <location>
        <begin position="257"/>
        <end position="303"/>
    </location>
</feature>
<dbReference type="GO" id="GO:0016281">
    <property type="term" value="C:eukaryotic translation initiation factor 4F complex"/>
    <property type="evidence" value="ECO:0007669"/>
    <property type="project" value="TreeGrafter"/>
</dbReference>